<dbReference type="AlphaFoldDB" id="A0A1U9JXV8"/>
<keyword evidence="6 7" id="KW-0472">Membrane</keyword>
<sequence>MNADNKLIGQLTAKAKSLEAELQQARMVLRSRKSNAPQKSWLALGDSTMQPREEEETWFATYLDMMTLLLVLMIVMLAFAGKGEFEYGTDKDANAIVVGARADGQFAGVTINAKGTAAQQGGAPTENALTEENQSAHRLEDLGLEGLSDDIDVVLNDETVSFRINSEILFPSGQADLSLAGVTVLQSLINVLKKNDFQIAVEGHTDSIPIRSSRFPSNWELSSSRAGSVVRYFEANGIASDRLRAVGYADTRALDTNATAEGRAQNRRVELTMEIPKAK</sequence>
<reference evidence="11 12" key="1">
    <citation type="submission" date="2017-01" db="EMBL/GenBank/DDBJ databases">
        <title>Complete Genome Sequence of Paenalcaligenes hominis, Isolated from a paraplegic Patient with neurogenic bladder.</title>
        <authorList>
            <person name="Mukhopadhyay R."/>
            <person name="Joaquin J."/>
            <person name="Hogue R."/>
            <person name="Kilaru A."/>
            <person name="Jospin G."/>
            <person name="Mars K."/>
            <person name="Eisen J.A."/>
            <person name="Chaturvedi V."/>
        </authorList>
    </citation>
    <scope>NUCLEOTIDE SEQUENCE [LARGE SCALE GENOMIC DNA]</scope>
    <source>
        <strain evidence="11 12">15S00501</strain>
    </source>
</reference>
<dbReference type="Gene3D" id="3.30.1330.60">
    <property type="entry name" value="OmpA-like domain"/>
    <property type="match status" value="1"/>
</dbReference>
<dbReference type="Proteomes" id="UP000189369">
    <property type="component" value="Chromosome"/>
</dbReference>
<dbReference type="OrthoDB" id="9815217at2"/>
<dbReference type="STRING" id="643674.PAEH1_01655"/>
<dbReference type="PROSITE" id="PS51123">
    <property type="entry name" value="OMPA_2"/>
    <property type="match status" value="1"/>
</dbReference>
<dbReference type="Pfam" id="PF00691">
    <property type="entry name" value="OmpA"/>
    <property type="match status" value="1"/>
</dbReference>
<comment type="subcellular location">
    <subcellularLocation>
        <location evidence="1">Cell membrane</location>
        <topology evidence="1">Single-pass membrane protein</topology>
    </subcellularLocation>
</comment>
<evidence type="ECO:0000259" key="10">
    <source>
        <dbReference type="PROSITE" id="PS51123"/>
    </source>
</evidence>
<evidence type="ECO:0000256" key="8">
    <source>
        <dbReference type="SAM" id="Coils"/>
    </source>
</evidence>
<proteinExistence type="inferred from homology"/>
<accession>A0A1U9JXV8</accession>
<evidence type="ECO:0000256" key="9">
    <source>
        <dbReference type="SAM" id="Phobius"/>
    </source>
</evidence>
<evidence type="ECO:0000256" key="7">
    <source>
        <dbReference type="PROSITE-ProRule" id="PRU00473"/>
    </source>
</evidence>
<dbReference type="KEGG" id="phn:PAEH1_01655"/>
<dbReference type="SUPFAM" id="SSF103088">
    <property type="entry name" value="OmpA-like"/>
    <property type="match status" value="1"/>
</dbReference>
<dbReference type="InterPro" id="IPR025713">
    <property type="entry name" value="MotB-like_N_dom"/>
</dbReference>
<evidence type="ECO:0000256" key="3">
    <source>
        <dbReference type="ARBA" id="ARBA00022475"/>
    </source>
</evidence>
<feature type="domain" description="OmpA-like" evidence="10">
    <location>
        <begin position="157"/>
        <end position="277"/>
    </location>
</feature>
<comment type="similarity">
    <text evidence="2">Belongs to the MotB family.</text>
</comment>
<feature type="coiled-coil region" evidence="8">
    <location>
        <begin position="1"/>
        <end position="35"/>
    </location>
</feature>
<dbReference type="EMBL" id="CP019697">
    <property type="protein sequence ID" value="AQS50581.1"/>
    <property type="molecule type" value="Genomic_DNA"/>
</dbReference>
<keyword evidence="5 9" id="KW-1133">Transmembrane helix</keyword>
<evidence type="ECO:0000256" key="5">
    <source>
        <dbReference type="ARBA" id="ARBA00022989"/>
    </source>
</evidence>
<feature type="transmembrane region" description="Helical" evidence="9">
    <location>
        <begin position="59"/>
        <end position="81"/>
    </location>
</feature>
<evidence type="ECO:0000256" key="1">
    <source>
        <dbReference type="ARBA" id="ARBA00004162"/>
    </source>
</evidence>
<gene>
    <name evidence="11" type="ORF">PAEH1_01655</name>
</gene>
<dbReference type="InterPro" id="IPR036737">
    <property type="entry name" value="OmpA-like_sf"/>
</dbReference>
<dbReference type="GO" id="GO:0005886">
    <property type="term" value="C:plasma membrane"/>
    <property type="evidence" value="ECO:0007669"/>
    <property type="project" value="UniProtKB-SubCell"/>
</dbReference>
<dbReference type="RefSeq" id="WP_077733122.1">
    <property type="nucleotide sequence ID" value="NZ_JBGJLN010000002.1"/>
</dbReference>
<dbReference type="CDD" id="cd07185">
    <property type="entry name" value="OmpA_C-like"/>
    <property type="match status" value="1"/>
</dbReference>
<evidence type="ECO:0000256" key="6">
    <source>
        <dbReference type="ARBA" id="ARBA00023136"/>
    </source>
</evidence>
<dbReference type="InterPro" id="IPR050330">
    <property type="entry name" value="Bact_OuterMem_StrucFunc"/>
</dbReference>
<dbReference type="InterPro" id="IPR006665">
    <property type="entry name" value="OmpA-like"/>
</dbReference>
<dbReference type="PANTHER" id="PTHR30329:SF21">
    <property type="entry name" value="LIPOPROTEIN YIAD-RELATED"/>
    <property type="match status" value="1"/>
</dbReference>
<dbReference type="Pfam" id="PF13677">
    <property type="entry name" value="MotB_plug"/>
    <property type="match status" value="1"/>
</dbReference>
<evidence type="ECO:0000256" key="2">
    <source>
        <dbReference type="ARBA" id="ARBA00008914"/>
    </source>
</evidence>
<evidence type="ECO:0000256" key="4">
    <source>
        <dbReference type="ARBA" id="ARBA00022692"/>
    </source>
</evidence>
<evidence type="ECO:0000313" key="12">
    <source>
        <dbReference type="Proteomes" id="UP000189369"/>
    </source>
</evidence>
<keyword evidence="4 9" id="KW-0812">Transmembrane</keyword>
<keyword evidence="8" id="KW-0175">Coiled coil</keyword>
<dbReference type="PANTHER" id="PTHR30329">
    <property type="entry name" value="STATOR ELEMENT OF FLAGELLAR MOTOR COMPLEX"/>
    <property type="match status" value="1"/>
</dbReference>
<protein>
    <recommendedName>
        <fullName evidence="10">OmpA-like domain-containing protein</fullName>
    </recommendedName>
</protein>
<evidence type="ECO:0000313" key="11">
    <source>
        <dbReference type="EMBL" id="AQS50581.1"/>
    </source>
</evidence>
<keyword evidence="3" id="KW-1003">Cell membrane</keyword>
<name>A0A1U9JXV8_9BURK</name>
<organism evidence="11 12">
    <name type="scientific">Paenalcaligenes hominis</name>
    <dbReference type="NCBI Taxonomy" id="643674"/>
    <lineage>
        <taxon>Bacteria</taxon>
        <taxon>Pseudomonadati</taxon>
        <taxon>Pseudomonadota</taxon>
        <taxon>Betaproteobacteria</taxon>
        <taxon>Burkholderiales</taxon>
        <taxon>Alcaligenaceae</taxon>
        <taxon>Paenalcaligenes</taxon>
    </lineage>
</organism>